<evidence type="ECO:0000256" key="3">
    <source>
        <dbReference type="ARBA" id="ARBA00022605"/>
    </source>
</evidence>
<evidence type="ECO:0000256" key="1">
    <source>
        <dbReference type="ARBA" id="ARBA00007274"/>
    </source>
</evidence>
<proteinExistence type="inferred from homology"/>
<dbReference type="AlphaFoldDB" id="A0A7S4D9L5"/>
<dbReference type="InterPro" id="IPR011004">
    <property type="entry name" value="Trimer_LpxA-like_sf"/>
</dbReference>
<keyword evidence="7" id="KW-1133">Transmembrane helix</keyword>
<dbReference type="InterPro" id="IPR053376">
    <property type="entry name" value="Serine_acetyltransferase"/>
</dbReference>
<sequence>MDTLPTATVTPKTSPFKALANVFVGIVNDAKMIYEDPALGSFLEIFFCYPGFWALFFYRICHAMWYFKIPLLPRVIMGFVRFWTAVDIHPAAEISEGGVLFDHATGTVIGATAGIGARTTIYHQVTLGASGKPVPKGQRRHPIVGANCMIGCGAKVLGAIRVGDNCKVGANSVVTKALPDGAMACGIPAVIIPKKPKPVAAAPSTSPPPITAAKPDLDELPPLDPEKTPEGPEEEPYQRDLVSNSIMALHTRISALEDKSQQRKKGLFGFGAQPSSAGKLDTTAEDDGSENEEDFDGRKRTESAEEHWRALRGAVRCASAVRALTNCPRAACLELLLESVALNERAAAEEALAAAVAQAVEGAGGGGSGLKKEN</sequence>
<keyword evidence="7" id="KW-0472">Membrane</keyword>
<feature type="compositionally biased region" description="Acidic residues" evidence="6">
    <location>
        <begin position="283"/>
        <end position="295"/>
    </location>
</feature>
<dbReference type="InterPro" id="IPR042122">
    <property type="entry name" value="Ser_AcTrfase_N_sf"/>
</dbReference>
<feature type="region of interest" description="Disordered" evidence="6">
    <location>
        <begin position="267"/>
        <end position="303"/>
    </location>
</feature>
<keyword evidence="7" id="KW-0812">Transmembrane</keyword>
<dbReference type="CDD" id="cd03354">
    <property type="entry name" value="LbH_SAT"/>
    <property type="match status" value="1"/>
</dbReference>
<evidence type="ECO:0000256" key="5">
    <source>
        <dbReference type="ARBA" id="ARBA00023315"/>
    </source>
</evidence>
<dbReference type="Gene3D" id="2.160.10.10">
    <property type="entry name" value="Hexapeptide repeat proteins"/>
    <property type="match status" value="1"/>
</dbReference>
<dbReference type="EMBL" id="HBIU01033810">
    <property type="protein sequence ID" value="CAE0636773.1"/>
    <property type="molecule type" value="Transcribed_RNA"/>
</dbReference>
<evidence type="ECO:0000313" key="8">
    <source>
        <dbReference type="EMBL" id="CAE0636773.1"/>
    </source>
</evidence>
<accession>A0A7S4D9L5</accession>
<dbReference type="Gene3D" id="1.10.3130.10">
    <property type="entry name" value="serine acetyltransferase, domain 1"/>
    <property type="match status" value="1"/>
</dbReference>
<dbReference type="GO" id="GO:0009001">
    <property type="term" value="F:serine O-acetyltransferase activity"/>
    <property type="evidence" value="ECO:0007669"/>
    <property type="project" value="UniProtKB-EC"/>
</dbReference>
<dbReference type="InterPro" id="IPR001451">
    <property type="entry name" value="Hexapep"/>
</dbReference>
<feature type="region of interest" description="Disordered" evidence="6">
    <location>
        <begin position="197"/>
        <end position="241"/>
    </location>
</feature>
<dbReference type="Pfam" id="PF00132">
    <property type="entry name" value="Hexapep"/>
    <property type="match status" value="1"/>
</dbReference>
<gene>
    <name evidence="8" type="ORF">HAKA00212_LOCUS15540</name>
</gene>
<comment type="similarity">
    <text evidence="1">Belongs to the transferase hexapeptide repeat family.</text>
</comment>
<dbReference type="InterPro" id="IPR045304">
    <property type="entry name" value="LbH_SAT"/>
</dbReference>
<dbReference type="SUPFAM" id="SSF51161">
    <property type="entry name" value="Trimeric LpxA-like enzymes"/>
    <property type="match status" value="1"/>
</dbReference>
<dbReference type="PANTHER" id="PTHR42811">
    <property type="entry name" value="SERINE ACETYLTRANSFERASE"/>
    <property type="match status" value="1"/>
</dbReference>
<reference evidence="8" key="1">
    <citation type="submission" date="2021-01" db="EMBL/GenBank/DDBJ databases">
        <authorList>
            <person name="Corre E."/>
            <person name="Pelletier E."/>
            <person name="Niang G."/>
            <person name="Scheremetjew M."/>
            <person name="Finn R."/>
            <person name="Kale V."/>
            <person name="Holt S."/>
            <person name="Cochrane G."/>
            <person name="Meng A."/>
            <person name="Brown T."/>
            <person name="Cohen L."/>
        </authorList>
    </citation>
    <scope>NUCLEOTIDE SEQUENCE</scope>
    <source>
        <strain evidence="8">CCMP3107</strain>
    </source>
</reference>
<name>A0A7S4D9L5_HETAK</name>
<evidence type="ECO:0000256" key="6">
    <source>
        <dbReference type="SAM" id="MobiDB-lite"/>
    </source>
</evidence>
<organism evidence="8">
    <name type="scientific">Heterosigma akashiwo</name>
    <name type="common">Chromophytic alga</name>
    <name type="synonym">Heterosigma carterae</name>
    <dbReference type="NCBI Taxonomy" id="2829"/>
    <lineage>
        <taxon>Eukaryota</taxon>
        <taxon>Sar</taxon>
        <taxon>Stramenopiles</taxon>
        <taxon>Ochrophyta</taxon>
        <taxon>Raphidophyceae</taxon>
        <taxon>Chattonellales</taxon>
        <taxon>Chattonellaceae</taxon>
        <taxon>Heterosigma</taxon>
    </lineage>
</organism>
<dbReference type="NCBIfam" id="NF041874">
    <property type="entry name" value="EPS_EpsC"/>
    <property type="match status" value="1"/>
</dbReference>
<keyword evidence="4" id="KW-0808">Transferase</keyword>
<evidence type="ECO:0000256" key="2">
    <source>
        <dbReference type="ARBA" id="ARBA00013266"/>
    </source>
</evidence>
<evidence type="ECO:0000256" key="4">
    <source>
        <dbReference type="ARBA" id="ARBA00022679"/>
    </source>
</evidence>
<keyword evidence="5" id="KW-0012">Acyltransferase</keyword>
<feature type="transmembrane region" description="Helical" evidence="7">
    <location>
        <begin position="38"/>
        <end position="58"/>
    </location>
</feature>
<protein>
    <recommendedName>
        <fullName evidence="2">serine O-acetyltransferase</fullName>
        <ecNumber evidence="2">2.3.1.30</ecNumber>
    </recommendedName>
</protein>
<dbReference type="EC" id="2.3.1.30" evidence="2"/>
<keyword evidence="3" id="KW-0028">Amino-acid biosynthesis</keyword>
<dbReference type="GO" id="GO:0008652">
    <property type="term" value="P:amino acid biosynthetic process"/>
    <property type="evidence" value="ECO:0007669"/>
    <property type="project" value="UniProtKB-KW"/>
</dbReference>
<evidence type="ECO:0000256" key="7">
    <source>
        <dbReference type="SAM" id="Phobius"/>
    </source>
</evidence>